<keyword evidence="1" id="KW-0472">Membrane</keyword>
<protein>
    <submittedName>
        <fullName evidence="2">Uncharacterized protein</fullName>
    </submittedName>
</protein>
<dbReference type="AlphaFoldDB" id="A0A9Q9ALD8"/>
<feature type="transmembrane region" description="Helical" evidence="1">
    <location>
        <begin position="135"/>
        <end position="159"/>
    </location>
</feature>
<organism evidence="2 3">
    <name type="scientific">Septoria linicola</name>
    <dbReference type="NCBI Taxonomy" id="215465"/>
    <lineage>
        <taxon>Eukaryota</taxon>
        <taxon>Fungi</taxon>
        <taxon>Dikarya</taxon>
        <taxon>Ascomycota</taxon>
        <taxon>Pezizomycotina</taxon>
        <taxon>Dothideomycetes</taxon>
        <taxon>Dothideomycetidae</taxon>
        <taxon>Mycosphaerellales</taxon>
        <taxon>Mycosphaerellaceae</taxon>
        <taxon>Septoria</taxon>
    </lineage>
</organism>
<keyword evidence="3" id="KW-1185">Reference proteome</keyword>
<dbReference type="EMBL" id="CP099420">
    <property type="protein sequence ID" value="USW51562.1"/>
    <property type="molecule type" value="Genomic_DNA"/>
</dbReference>
<accession>A0A9Q9ALD8</accession>
<feature type="transmembrane region" description="Helical" evidence="1">
    <location>
        <begin position="50"/>
        <end position="71"/>
    </location>
</feature>
<sequence>MSAPEQQDLSSTIGIWTPAEPVNDGKHFYSYGPDAYTIRPPWEGHMKHNWAAVILGVFALRFITGFANRILDHILLYHFPELALDWCFVHEGGPKTSRLRRTQASCLKGLGAMTILMRWPGRDILHMHLWECIRFAVALFAVSQVVLIITLLSVHAYIWTGEKLAALTGWDPVRGGRAMRAIRFGDGTVPDTPPQKFSGSDMPRKHPSSVGMGRFLKDIRLEGVNMPDTFVTREWNSNRKEDEMVVYHAITTQEKYWDFSFEELKLQHYEDTGRFKSPKKSDWLKDQVKNEEESLLSRSVGKVLPSWLSSRTFRDSAFSNSTSSNDGSIEKLNASLAAGQSDSPSMSRSAPDLLTGEEAMVRRFT</sequence>
<reference evidence="2" key="1">
    <citation type="submission" date="2022-06" db="EMBL/GenBank/DDBJ databases">
        <title>Complete genome sequences of two strains of the flax pathogen Septoria linicola.</title>
        <authorList>
            <person name="Lapalu N."/>
            <person name="Simon A."/>
            <person name="Demenou B."/>
            <person name="Paumier D."/>
            <person name="Guillot M.-P."/>
            <person name="Gout L."/>
            <person name="Valade R."/>
        </authorList>
    </citation>
    <scope>NUCLEOTIDE SEQUENCE</scope>
    <source>
        <strain evidence="2">SE15195</strain>
    </source>
</reference>
<evidence type="ECO:0000313" key="3">
    <source>
        <dbReference type="Proteomes" id="UP001056384"/>
    </source>
</evidence>
<dbReference type="Proteomes" id="UP001056384">
    <property type="component" value="Chromosome 3"/>
</dbReference>
<gene>
    <name evidence="2" type="ORF">Slin15195_G048810</name>
</gene>
<proteinExistence type="predicted"/>
<name>A0A9Q9ALD8_9PEZI</name>
<evidence type="ECO:0000313" key="2">
    <source>
        <dbReference type="EMBL" id="USW51562.1"/>
    </source>
</evidence>
<keyword evidence="1" id="KW-0812">Transmembrane</keyword>
<keyword evidence="1" id="KW-1133">Transmembrane helix</keyword>
<evidence type="ECO:0000256" key="1">
    <source>
        <dbReference type="SAM" id="Phobius"/>
    </source>
</evidence>